<dbReference type="RefSeq" id="WP_246487342.1">
    <property type="nucleotide sequence ID" value="NZ_BMAY01000017.1"/>
</dbReference>
<dbReference type="AlphaFoldDB" id="A0A916QJX1"/>
<sequence>MIDLKKAVGQWVSDQTTVIPTNYGYEVATHEIDAQGDTVYVWVESVEDGWLVSDDGRLLFKLDPSIEDEELVETVEFAAIGAGYEFSQASGMISVKVSADQLGQAIMRLAMLQVALSYLG</sequence>
<dbReference type="EMBL" id="BMAY01000017">
    <property type="protein sequence ID" value="GFZ27757.1"/>
    <property type="molecule type" value="Genomic_DNA"/>
</dbReference>
<keyword evidence="3" id="KW-1185">Reference proteome</keyword>
<organism evidence="2 3">
    <name type="scientific">Lactobacillus corticis</name>
    <dbReference type="NCBI Taxonomy" id="2201249"/>
    <lineage>
        <taxon>Bacteria</taxon>
        <taxon>Bacillati</taxon>
        <taxon>Bacillota</taxon>
        <taxon>Bacilli</taxon>
        <taxon>Lactobacillales</taxon>
        <taxon>Lactobacillaceae</taxon>
        <taxon>Lactobacillus</taxon>
    </lineage>
</organism>
<dbReference type="Pfam" id="PF08861">
    <property type="entry name" value="DUF1828"/>
    <property type="match status" value="1"/>
</dbReference>
<feature type="domain" description="DUF1828" evidence="1">
    <location>
        <begin position="32"/>
        <end position="114"/>
    </location>
</feature>
<name>A0A916QJX1_9LACO</name>
<dbReference type="InterPro" id="IPR014960">
    <property type="entry name" value="DUF1828"/>
</dbReference>
<protein>
    <recommendedName>
        <fullName evidence="1">DUF1828 domain-containing protein</fullName>
    </recommendedName>
</protein>
<gene>
    <name evidence="2" type="ORF">LCB40_16370</name>
</gene>
<dbReference type="Proteomes" id="UP000677218">
    <property type="component" value="Unassembled WGS sequence"/>
</dbReference>
<comment type="caution">
    <text evidence="2">The sequence shown here is derived from an EMBL/GenBank/DDBJ whole genome shotgun (WGS) entry which is preliminary data.</text>
</comment>
<evidence type="ECO:0000313" key="2">
    <source>
        <dbReference type="EMBL" id="GFZ27757.1"/>
    </source>
</evidence>
<evidence type="ECO:0000313" key="3">
    <source>
        <dbReference type="Proteomes" id="UP000677218"/>
    </source>
</evidence>
<proteinExistence type="predicted"/>
<accession>A0A916QJX1</accession>
<evidence type="ECO:0000259" key="1">
    <source>
        <dbReference type="Pfam" id="PF08861"/>
    </source>
</evidence>
<reference evidence="2" key="1">
    <citation type="submission" date="2020-08" db="EMBL/GenBank/DDBJ databases">
        <title>Taxonomic study for Lactobacillus species isolated from hardwood bark.</title>
        <authorList>
            <person name="Tohno M."/>
            <person name="Tanizawa Y."/>
        </authorList>
    </citation>
    <scope>NUCLEOTIDE SEQUENCE</scope>
    <source>
        <strain evidence="2">B40</strain>
    </source>
</reference>